<accession>A0A8G2BKJ5</accession>
<proteinExistence type="inferred from homology"/>
<dbReference type="GO" id="GO:0034432">
    <property type="term" value="F:bis(5'-adenosyl)-pentaphosphatase activity"/>
    <property type="evidence" value="ECO:0007669"/>
    <property type="project" value="TreeGrafter"/>
</dbReference>
<dbReference type="InterPro" id="IPR015797">
    <property type="entry name" value="NUDIX_hydrolase-like_dom_sf"/>
</dbReference>
<dbReference type="Pfam" id="PF00293">
    <property type="entry name" value="NUDIX"/>
    <property type="match status" value="1"/>
</dbReference>
<dbReference type="CDD" id="cd03671">
    <property type="entry name" value="NUDIX_Ap4A_hydrolase_plant_like"/>
    <property type="match status" value="1"/>
</dbReference>
<dbReference type="PROSITE" id="PS51462">
    <property type="entry name" value="NUDIX"/>
    <property type="match status" value="1"/>
</dbReference>
<dbReference type="InterPro" id="IPR000086">
    <property type="entry name" value="NUDIX_hydrolase_dom"/>
</dbReference>
<reference evidence="5 6" key="1">
    <citation type="submission" date="2016-10" db="EMBL/GenBank/DDBJ databases">
        <authorList>
            <person name="Varghese N."/>
            <person name="Submissions S."/>
        </authorList>
    </citation>
    <scope>NUCLEOTIDE SEQUENCE [LARGE SCALE GENOMIC DNA]</scope>
    <source>
        <strain evidence="5 6">DSM 18839</strain>
    </source>
</reference>
<protein>
    <recommendedName>
        <fullName evidence="3">RNA pyrophosphohydrolase</fullName>
        <ecNumber evidence="3">3.6.1.-</ecNumber>
    </recommendedName>
    <alternativeName>
        <fullName evidence="3">(Di)nucleoside polyphosphate hydrolase</fullName>
    </alternativeName>
</protein>
<dbReference type="InterPro" id="IPR020476">
    <property type="entry name" value="Nudix_hydrolase"/>
</dbReference>
<dbReference type="EC" id="3.6.1.-" evidence="3"/>
<dbReference type="PANTHER" id="PTHR11839:SF22">
    <property type="entry name" value="NUDIX HYDROLASE 26, CHLOROPLASTIC"/>
    <property type="match status" value="1"/>
</dbReference>
<evidence type="ECO:0000259" key="4">
    <source>
        <dbReference type="PROSITE" id="PS51462"/>
    </source>
</evidence>
<dbReference type="Gene3D" id="3.90.79.10">
    <property type="entry name" value="Nucleoside Triphosphate Pyrophosphohydrolase"/>
    <property type="match status" value="1"/>
</dbReference>
<keyword evidence="6" id="KW-1185">Reference proteome</keyword>
<dbReference type="Proteomes" id="UP000198615">
    <property type="component" value="Unassembled WGS sequence"/>
</dbReference>
<feature type="short sequence motif" description="Nudix box" evidence="3">
    <location>
        <begin position="41"/>
        <end position="62"/>
    </location>
</feature>
<gene>
    <name evidence="3" type="primary">rppH</name>
    <name evidence="3" type="synonym">nudH</name>
    <name evidence="5" type="ORF">SAMN05660686_03783</name>
</gene>
<dbReference type="InterPro" id="IPR022927">
    <property type="entry name" value="RppH"/>
</dbReference>
<dbReference type="NCBIfam" id="NF001936">
    <property type="entry name" value="PRK00714.1-3"/>
    <property type="match status" value="1"/>
</dbReference>
<evidence type="ECO:0000256" key="3">
    <source>
        <dbReference type="HAMAP-Rule" id="MF_00298"/>
    </source>
</evidence>
<evidence type="ECO:0000313" key="5">
    <source>
        <dbReference type="EMBL" id="SDG23612.1"/>
    </source>
</evidence>
<keyword evidence="2 3" id="KW-0378">Hydrolase</keyword>
<comment type="similarity">
    <text evidence="3">Belongs to the Nudix hydrolase family. RppH subfamily.</text>
</comment>
<sequence>MTDRSALPLRPCVGIVLFNDTGQVFVGKRIGIADAWQMPQGGIDEGETPRQAGLRELEEEIGTSSVEVVAETAGWVTYEFPADLPGKIRESWRGQTQKWLACRFTGTATDIDLQTEHPEFDDWKWVDLGVVVELIVPFKRATYEAVVAELGPAIAAATATPDR</sequence>
<dbReference type="AlphaFoldDB" id="A0A8G2BKJ5"/>
<dbReference type="GO" id="GO:0006753">
    <property type="term" value="P:nucleoside phosphate metabolic process"/>
    <property type="evidence" value="ECO:0007669"/>
    <property type="project" value="TreeGrafter"/>
</dbReference>
<evidence type="ECO:0000256" key="2">
    <source>
        <dbReference type="ARBA" id="ARBA00022801"/>
    </source>
</evidence>
<dbReference type="OrthoDB" id="9816040at2"/>
<dbReference type="HAMAP" id="MF_00298">
    <property type="entry name" value="Nudix_RppH"/>
    <property type="match status" value="1"/>
</dbReference>
<dbReference type="NCBIfam" id="NF001938">
    <property type="entry name" value="PRK00714.1-5"/>
    <property type="match status" value="1"/>
</dbReference>
<dbReference type="PRINTS" id="PR00502">
    <property type="entry name" value="NUDIXFAMILY"/>
</dbReference>
<dbReference type="RefSeq" id="WP_038015199.1">
    <property type="nucleotide sequence ID" value="NZ_FNBW01000012.1"/>
</dbReference>
<name>A0A8G2BKJ5_9PROT</name>
<comment type="cofactor">
    <cofactor evidence="3">
        <name>a divalent metal cation</name>
        <dbReference type="ChEBI" id="CHEBI:60240"/>
    </cofactor>
</comment>
<dbReference type="SUPFAM" id="SSF55811">
    <property type="entry name" value="Nudix"/>
    <property type="match status" value="1"/>
</dbReference>
<dbReference type="PANTHER" id="PTHR11839">
    <property type="entry name" value="UDP/ADP-SUGAR PYROPHOSPHATASE"/>
    <property type="match status" value="1"/>
</dbReference>
<dbReference type="GO" id="GO:0008893">
    <property type="term" value="F:guanosine-3',5'-bis(diphosphate) 3'-diphosphatase activity"/>
    <property type="evidence" value="ECO:0007669"/>
    <property type="project" value="TreeGrafter"/>
</dbReference>
<comment type="caution">
    <text evidence="5">The sequence shown here is derived from an EMBL/GenBank/DDBJ whole genome shotgun (WGS) entry which is preliminary data.</text>
</comment>
<organism evidence="5 6">
    <name type="scientific">Thalassobaculum litoreum DSM 18839</name>
    <dbReference type="NCBI Taxonomy" id="1123362"/>
    <lineage>
        <taxon>Bacteria</taxon>
        <taxon>Pseudomonadati</taxon>
        <taxon>Pseudomonadota</taxon>
        <taxon>Alphaproteobacteria</taxon>
        <taxon>Rhodospirillales</taxon>
        <taxon>Thalassobaculaceae</taxon>
        <taxon>Thalassobaculum</taxon>
    </lineage>
</organism>
<comment type="function">
    <text evidence="3">Accelerates the degradation of transcripts by removing pyrophosphate from the 5'-end of triphosphorylated RNA, leading to a more labile monophosphorylated state that can stimulate subsequent ribonuclease cleavage.</text>
</comment>
<comment type="cofactor">
    <cofactor evidence="1">
        <name>Mn(2+)</name>
        <dbReference type="ChEBI" id="CHEBI:29035"/>
    </cofactor>
</comment>
<evidence type="ECO:0000256" key="1">
    <source>
        <dbReference type="ARBA" id="ARBA00001936"/>
    </source>
</evidence>
<feature type="domain" description="Nudix hydrolase" evidence="4">
    <location>
        <begin position="8"/>
        <end position="148"/>
    </location>
</feature>
<dbReference type="EMBL" id="FNBW01000012">
    <property type="protein sequence ID" value="SDG23612.1"/>
    <property type="molecule type" value="Genomic_DNA"/>
</dbReference>
<dbReference type="GO" id="GO:0019693">
    <property type="term" value="P:ribose phosphate metabolic process"/>
    <property type="evidence" value="ECO:0007669"/>
    <property type="project" value="TreeGrafter"/>
</dbReference>
<evidence type="ECO:0000313" key="6">
    <source>
        <dbReference type="Proteomes" id="UP000198615"/>
    </source>
</evidence>